<dbReference type="InParanoid" id="K5W2Q8"/>
<dbReference type="KEGG" id="pco:PHACADRAFT_259756"/>
<accession>K5W2Q8</accession>
<reference evidence="1 2" key="1">
    <citation type="journal article" date="2012" name="BMC Genomics">
        <title>Comparative genomics of the white-rot fungi, Phanerochaete carnosa and P. chrysosporium, to elucidate the genetic basis of the distinct wood types they colonize.</title>
        <authorList>
            <person name="Suzuki H."/>
            <person name="MacDonald J."/>
            <person name="Syed K."/>
            <person name="Salamov A."/>
            <person name="Hori C."/>
            <person name="Aerts A."/>
            <person name="Henrissat B."/>
            <person name="Wiebenga A."/>
            <person name="vanKuyk P.A."/>
            <person name="Barry K."/>
            <person name="Lindquist E."/>
            <person name="LaButti K."/>
            <person name="Lapidus A."/>
            <person name="Lucas S."/>
            <person name="Coutinho P."/>
            <person name="Gong Y."/>
            <person name="Samejima M."/>
            <person name="Mahadevan R."/>
            <person name="Abou-Zaid M."/>
            <person name="de Vries R.P."/>
            <person name="Igarashi K."/>
            <person name="Yadav J.S."/>
            <person name="Grigoriev I.V."/>
            <person name="Master E.R."/>
        </authorList>
    </citation>
    <scope>NUCLEOTIDE SEQUENCE [LARGE SCALE GENOMIC DNA]</scope>
    <source>
        <strain evidence="1 2">HHB-10118-sp</strain>
    </source>
</reference>
<name>K5W2Q8_PHACS</name>
<organism evidence="1 2">
    <name type="scientific">Phanerochaete carnosa (strain HHB-10118-sp)</name>
    <name type="common">White-rot fungus</name>
    <name type="synonym">Peniophora carnosa</name>
    <dbReference type="NCBI Taxonomy" id="650164"/>
    <lineage>
        <taxon>Eukaryota</taxon>
        <taxon>Fungi</taxon>
        <taxon>Dikarya</taxon>
        <taxon>Basidiomycota</taxon>
        <taxon>Agaricomycotina</taxon>
        <taxon>Agaricomycetes</taxon>
        <taxon>Polyporales</taxon>
        <taxon>Phanerochaetaceae</taxon>
        <taxon>Phanerochaete</taxon>
    </lineage>
</organism>
<sequence>MILSLLHALPQIQQFQVLCGHDYSEEEIRAFHDQVMVAMNNHPAITIQYDPDMPYGRFLEPTLFLTGGDLEAKRMEAAGLITVRTGKCDSLALR</sequence>
<dbReference type="AlphaFoldDB" id="K5W2Q8"/>
<dbReference type="EMBL" id="JH930474">
    <property type="protein sequence ID" value="EKM53400.1"/>
    <property type="molecule type" value="Genomic_DNA"/>
</dbReference>
<gene>
    <name evidence="1" type="ORF">PHACADRAFT_259756</name>
</gene>
<keyword evidence="2" id="KW-1185">Reference proteome</keyword>
<evidence type="ECO:0000313" key="2">
    <source>
        <dbReference type="Proteomes" id="UP000008370"/>
    </source>
</evidence>
<dbReference type="GeneID" id="18917517"/>
<proteinExistence type="predicted"/>
<evidence type="ECO:0000313" key="1">
    <source>
        <dbReference type="EMBL" id="EKM53400.1"/>
    </source>
</evidence>
<dbReference type="Proteomes" id="UP000008370">
    <property type="component" value="Unassembled WGS sequence"/>
</dbReference>
<dbReference type="RefSeq" id="XP_007398092.1">
    <property type="nucleotide sequence ID" value="XM_007398030.1"/>
</dbReference>
<dbReference type="HOGENOM" id="CLU_2386910_0_0_1"/>
<protein>
    <submittedName>
        <fullName evidence="1">Uncharacterized protein</fullName>
    </submittedName>
</protein>